<dbReference type="InterPro" id="IPR000999">
    <property type="entry name" value="RNase_III_dom"/>
</dbReference>
<dbReference type="GO" id="GO:0004525">
    <property type="term" value="F:ribonuclease III activity"/>
    <property type="evidence" value="ECO:0007669"/>
    <property type="project" value="InterPro"/>
</dbReference>
<dbReference type="GO" id="GO:0003735">
    <property type="term" value="F:structural constituent of ribosome"/>
    <property type="evidence" value="ECO:0007669"/>
    <property type="project" value="InterPro"/>
</dbReference>
<dbReference type="CDD" id="cd00593">
    <property type="entry name" value="RIBOc"/>
    <property type="match status" value="1"/>
</dbReference>
<evidence type="ECO:0000259" key="1">
    <source>
        <dbReference type="Pfam" id="PF14622"/>
    </source>
</evidence>
<evidence type="ECO:0000313" key="3">
    <source>
        <dbReference type="Proteomes" id="UP001147695"/>
    </source>
</evidence>
<accession>A0A9W9QV09</accession>
<dbReference type="SUPFAM" id="SSF69065">
    <property type="entry name" value="RNase III domain-like"/>
    <property type="match status" value="1"/>
</dbReference>
<gene>
    <name evidence="2" type="ORF">N7452_003408</name>
</gene>
<organism evidence="2 3">
    <name type="scientific">Penicillium brevicompactum</name>
    <dbReference type="NCBI Taxonomy" id="5074"/>
    <lineage>
        <taxon>Eukaryota</taxon>
        <taxon>Fungi</taxon>
        <taxon>Dikarya</taxon>
        <taxon>Ascomycota</taxon>
        <taxon>Pezizomycotina</taxon>
        <taxon>Eurotiomycetes</taxon>
        <taxon>Eurotiomycetidae</taxon>
        <taxon>Eurotiales</taxon>
        <taxon>Aspergillaceae</taxon>
        <taxon>Penicillium</taxon>
    </lineage>
</organism>
<dbReference type="AlphaFoldDB" id="A0A9W9QV09"/>
<dbReference type="PANTHER" id="PTHR28160:SF1">
    <property type="entry name" value="LARGE RIBOSOMAL SUBUNIT PROTEIN ML57"/>
    <property type="match status" value="1"/>
</dbReference>
<comment type="caution">
    <text evidence="2">The sequence shown here is derived from an EMBL/GenBank/DDBJ whole genome shotgun (WGS) entry which is preliminary data.</text>
</comment>
<dbReference type="EMBL" id="JAPZBQ010000002">
    <property type="protein sequence ID" value="KAJ5345404.1"/>
    <property type="molecule type" value="Genomic_DNA"/>
</dbReference>
<dbReference type="FunFam" id="1.10.1520.10:FF:000018">
    <property type="entry name" value="RNase III domain protein"/>
    <property type="match status" value="1"/>
</dbReference>
<proteinExistence type="predicted"/>
<name>A0A9W9QV09_PENBR</name>
<dbReference type="Gene3D" id="1.10.1520.10">
    <property type="entry name" value="Ribonuclease III domain"/>
    <property type="match status" value="1"/>
</dbReference>
<reference evidence="2" key="1">
    <citation type="submission" date="2022-12" db="EMBL/GenBank/DDBJ databases">
        <authorList>
            <person name="Petersen C."/>
        </authorList>
    </citation>
    <scope>NUCLEOTIDE SEQUENCE</scope>
    <source>
        <strain evidence="2">IBT 35673</strain>
    </source>
</reference>
<reference evidence="2" key="2">
    <citation type="journal article" date="2023" name="IMA Fungus">
        <title>Comparative genomic study of the Penicillium genus elucidates a diverse pangenome and 15 lateral gene transfer events.</title>
        <authorList>
            <person name="Petersen C."/>
            <person name="Sorensen T."/>
            <person name="Nielsen M.R."/>
            <person name="Sondergaard T.E."/>
            <person name="Sorensen J.L."/>
            <person name="Fitzpatrick D.A."/>
            <person name="Frisvad J.C."/>
            <person name="Nielsen K.L."/>
        </authorList>
    </citation>
    <scope>NUCLEOTIDE SEQUENCE</scope>
    <source>
        <strain evidence="2">IBT 35673</strain>
    </source>
</reference>
<evidence type="ECO:0000313" key="2">
    <source>
        <dbReference type="EMBL" id="KAJ5345404.1"/>
    </source>
</evidence>
<dbReference type="Proteomes" id="UP001147695">
    <property type="component" value="Unassembled WGS sequence"/>
</dbReference>
<feature type="domain" description="RNase III" evidence="1">
    <location>
        <begin position="96"/>
        <end position="247"/>
    </location>
</feature>
<dbReference type="InterPro" id="IPR040030">
    <property type="entry name" value="Ribosomal_mL57"/>
</dbReference>
<protein>
    <recommendedName>
        <fullName evidence="1">RNase III domain-containing protein</fullName>
    </recommendedName>
</protein>
<sequence>MALNLSSRAARTACAASKIAARPIATVIPSRTYATSPEENQHDKPRWSYTPSQAKAPFSLHLHSKRPAFHVNSDPVLLDRFYIRLFGNGGDQVLSEETKWLAVTHKSFDQGRRGYNDRLAFLGKRIVQLQASLALAQNVPAGAQGASPAEKDEFGRVPFTHAALDGLNNLSSETKKVLTERAKLAELAEKYDLQKVVRWSPKRPDDLRASGIELVLANTLYAVIGAVSLEKGGLVANQIARERILDPLGIKSVS</sequence>
<dbReference type="PANTHER" id="PTHR28160">
    <property type="entry name" value="54S RIBOSOMAL PROTEIN L15, MITOCHONDRIAL"/>
    <property type="match status" value="1"/>
</dbReference>
<dbReference type="GO" id="GO:0006396">
    <property type="term" value="P:RNA processing"/>
    <property type="evidence" value="ECO:0007669"/>
    <property type="project" value="InterPro"/>
</dbReference>
<dbReference type="GO" id="GO:0032543">
    <property type="term" value="P:mitochondrial translation"/>
    <property type="evidence" value="ECO:0007669"/>
    <property type="project" value="InterPro"/>
</dbReference>
<dbReference type="GO" id="GO:0005762">
    <property type="term" value="C:mitochondrial large ribosomal subunit"/>
    <property type="evidence" value="ECO:0007669"/>
    <property type="project" value="InterPro"/>
</dbReference>
<dbReference type="InterPro" id="IPR036389">
    <property type="entry name" value="RNase_III_sf"/>
</dbReference>
<dbReference type="Pfam" id="PF14622">
    <property type="entry name" value="Ribonucleas_3_3"/>
    <property type="match status" value="1"/>
</dbReference>